<dbReference type="AlphaFoldDB" id="A4VK79"/>
<evidence type="ECO:0000313" key="3">
    <source>
        <dbReference type="Proteomes" id="UP000000233"/>
    </source>
</evidence>
<sequence>MLGTGFSMKVSDALRQRRSIRAFDDRPVDADLLRSLLWIQAADLVAATVRRVHRRPGPCPEELPADVFESRRLLPHTIRETLKKTS</sequence>
<feature type="domain" description="Nitroreductase" evidence="1">
    <location>
        <begin position="14"/>
        <end position="39"/>
    </location>
</feature>
<proteinExistence type="predicted"/>
<gene>
    <name evidence="2" type="ordered locus">PST_1700</name>
</gene>
<dbReference type="Proteomes" id="UP000000233">
    <property type="component" value="Chromosome"/>
</dbReference>
<keyword evidence="3" id="KW-1185">Reference proteome</keyword>
<dbReference type="HOGENOM" id="CLU_2495569_0_0_6"/>
<evidence type="ECO:0000259" key="1">
    <source>
        <dbReference type="Pfam" id="PF00881"/>
    </source>
</evidence>
<dbReference type="SUPFAM" id="SSF55469">
    <property type="entry name" value="FMN-dependent nitroreductase-like"/>
    <property type="match status" value="1"/>
</dbReference>
<dbReference type="InterPro" id="IPR029479">
    <property type="entry name" value="Nitroreductase"/>
</dbReference>
<name>A4VK79_STUS1</name>
<protein>
    <recommendedName>
        <fullName evidence="1">Nitroreductase domain-containing protein</fullName>
    </recommendedName>
</protein>
<dbReference type="EMBL" id="CP000304">
    <property type="protein sequence ID" value="ABP79380.1"/>
    <property type="molecule type" value="Genomic_DNA"/>
</dbReference>
<organism evidence="2 3">
    <name type="scientific">Stutzerimonas stutzeri (strain A1501)</name>
    <name type="common">Pseudomonas stutzeri</name>
    <dbReference type="NCBI Taxonomy" id="379731"/>
    <lineage>
        <taxon>Bacteria</taxon>
        <taxon>Pseudomonadati</taxon>
        <taxon>Pseudomonadota</taxon>
        <taxon>Gammaproteobacteria</taxon>
        <taxon>Pseudomonadales</taxon>
        <taxon>Pseudomonadaceae</taxon>
        <taxon>Stutzerimonas</taxon>
    </lineage>
</organism>
<reference evidence="2 3" key="1">
    <citation type="journal article" date="2008" name="Proc. Natl. Acad. Sci. U.S.A.">
        <title>Nitrogen fixation island and rhizosphere competence traits in the genome of root-associated Pseudomonas stutzeri A1501.</title>
        <authorList>
            <person name="Yan Y."/>
            <person name="Yang J."/>
            <person name="Dou Y."/>
            <person name="Chen M."/>
            <person name="Ping S."/>
            <person name="Peng J."/>
            <person name="Lu W."/>
            <person name="Zhang W."/>
            <person name="Yao Z."/>
            <person name="Li H."/>
            <person name="Liu W."/>
            <person name="He S."/>
            <person name="Geng L."/>
            <person name="Zhang X."/>
            <person name="Yang F."/>
            <person name="Yu H."/>
            <person name="Zhan Y."/>
            <person name="Li D."/>
            <person name="Lin Z."/>
            <person name="Wang Y."/>
            <person name="Elmerich C."/>
            <person name="Lin M."/>
            <person name="Jin Q."/>
        </authorList>
    </citation>
    <scope>NUCLEOTIDE SEQUENCE [LARGE SCALE GENOMIC DNA]</scope>
    <source>
        <strain evidence="2 3">A1501</strain>
    </source>
</reference>
<dbReference type="GO" id="GO:0016491">
    <property type="term" value="F:oxidoreductase activity"/>
    <property type="evidence" value="ECO:0007669"/>
    <property type="project" value="InterPro"/>
</dbReference>
<dbReference type="Pfam" id="PF00881">
    <property type="entry name" value="Nitroreductase"/>
    <property type="match status" value="1"/>
</dbReference>
<dbReference type="KEGG" id="psa:PST_1700"/>
<accession>A4VK79</accession>
<evidence type="ECO:0000313" key="2">
    <source>
        <dbReference type="EMBL" id="ABP79380.1"/>
    </source>
</evidence>
<dbReference type="Gene3D" id="3.40.109.10">
    <property type="entry name" value="NADH Oxidase"/>
    <property type="match status" value="1"/>
</dbReference>
<dbReference type="InterPro" id="IPR000415">
    <property type="entry name" value="Nitroreductase-like"/>
</dbReference>